<evidence type="ECO:0000313" key="1">
    <source>
        <dbReference type="Proteomes" id="UP000887580"/>
    </source>
</evidence>
<dbReference type="Proteomes" id="UP000887580">
    <property type="component" value="Unplaced"/>
</dbReference>
<protein>
    <submittedName>
        <fullName evidence="2">Uncharacterized protein</fullName>
    </submittedName>
</protein>
<accession>A0AC35GNZ3</accession>
<evidence type="ECO:0000313" key="2">
    <source>
        <dbReference type="WBParaSite" id="PS1159_v2.g7270.t1"/>
    </source>
</evidence>
<reference evidence="2" key="1">
    <citation type="submission" date="2022-11" db="UniProtKB">
        <authorList>
            <consortium name="WormBaseParasite"/>
        </authorList>
    </citation>
    <scope>IDENTIFICATION</scope>
</reference>
<organism evidence="1 2">
    <name type="scientific">Panagrolaimus sp. PS1159</name>
    <dbReference type="NCBI Taxonomy" id="55785"/>
    <lineage>
        <taxon>Eukaryota</taxon>
        <taxon>Metazoa</taxon>
        <taxon>Ecdysozoa</taxon>
        <taxon>Nematoda</taxon>
        <taxon>Chromadorea</taxon>
        <taxon>Rhabditida</taxon>
        <taxon>Tylenchina</taxon>
        <taxon>Panagrolaimomorpha</taxon>
        <taxon>Panagrolaimoidea</taxon>
        <taxon>Panagrolaimidae</taxon>
        <taxon>Panagrolaimus</taxon>
    </lineage>
</organism>
<dbReference type="WBParaSite" id="PS1159_v2.g7270.t1">
    <property type="protein sequence ID" value="PS1159_v2.g7270.t1"/>
    <property type="gene ID" value="PS1159_v2.g7270"/>
</dbReference>
<proteinExistence type="predicted"/>
<sequence length="342" mass="38889">MTYIDENWQLKKLLVELIADIERGGQAAEYAVTKINDFVTEFGITMEDLNAIVTDEAAPMKAAFQKTGKHIICPCHLCSTISKHSSELYAVDKKKLPELDKLLQKVRDLLQKLKDVITLIRGRIYILEKLSISLHQSNATRWLSSLTSIESFLALTEADHALIYEELKGHVSVSKYLDLKQSKNQLQCIFNVLHPTRHLIRQFEAEKTPTLHLVVPGLAELYNHYSTIVNSDDWIEVSMKEAGRLAIKEKVPLLHDYHYYAVILDPNAKNKIESYILPDRAGNKKTVPDLMDGLKTSVYNYAVKSGKYQPPQITSAIISPYAAHIQAPEEDFMRIINSEIDR</sequence>
<name>A0AC35GNZ3_9BILA</name>